<keyword evidence="1 2" id="KW-0694">RNA-binding</keyword>
<feature type="region of interest" description="Disordered" evidence="3">
    <location>
        <begin position="22"/>
        <end position="636"/>
    </location>
</feature>
<dbReference type="PROSITE" id="PS50961">
    <property type="entry name" value="HTH_LA"/>
    <property type="match status" value="1"/>
</dbReference>
<keyword evidence="6" id="KW-1185">Reference proteome</keyword>
<comment type="caution">
    <text evidence="5">The sequence shown here is derived from an EMBL/GenBank/DDBJ whole genome shotgun (WGS) entry which is preliminary data.</text>
</comment>
<proteinExistence type="predicted"/>
<name>W9XBN0_9EURO</name>
<feature type="region of interest" description="Disordered" evidence="3">
    <location>
        <begin position="870"/>
        <end position="916"/>
    </location>
</feature>
<dbReference type="OrthoDB" id="340227at2759"/>
<feature type="compositionally biased region" description="Polar residues" evidence="3">
    <location>
        <begin position="72"/>
        <end position="81"/>
    </location>
</feature>
<reference evidence="5 6" key="1">
    <citation type="submission" date="2013-03" db="EMBL/GenBank/DDBJ databases">
        <title>The Genome Sequence of Capronia epimyces CBS 606.96.</title>
        <authorList>
            <consortium name="The Broad Institute Genomics Platform"/>
            <person name="Cuomo C."/>
            <person name="de Hoog S."/>
            <person name="Gorbushina A."/>
            <person name="Walker B."/>
            <person name="Young S.K."/>
            <person name="Zeng Q."/>
            <person name="Gargeya S."/>
            <person name="Fitzgerald M."/>
            <person name="Haas B."/>
            <person name="Abouelleil A."/>
            <person name="Allen A.W."/>
            <person name="Alvarado L."/>
            <person name="Arachchi H.M."/>
            <person name="Berlin A.M."/>
            <person name="Chapman S.B."/>
            <person name="Gainer-Dewar J."/>
            <person name="Goldberg J."/>
            <person name="Griggs A."/>
            <person name="Gujja S."/>
            <person name="Hansen M."/>
            <person name="Howarth C."/>
            <person name="Imamovic A."/>
            <person name="Ireland A."/>
            <person name="Larimer J."/>
            <person name="McCowan C."/>
            <person name="Murphy C."/>
            <person name="Pearson M."/>
            <person name="Poon T.W."/>
            <person name="Priest M."/>
            <person name="Roberts A."/>
            <person name="Saif S."/>
            <person name="Shea T."/>
            <person name="Sisk P."/>
            <person name="Sykes S."/>
            <person name="Wortman J."/>
            <person name="Nusbaum C."/>
            <person name="Birren B."/>
        </authorList>
    </citation>
    <scope>NUCLEOTIDE SEQUENCE [LARGE SCALE GENOMIC DNA]</scope>
    <source>
        <strain evidence="5 6">CBS 606.96</strain>
    </source>
</reference>
<dbReference type="SMART" id="SM00715">
    <property type="entry name" value="LA"/>
    <property type="match status" value="1"/>
</dbReference>
<feature type="region of interest" description="Disordered" evidence="3">
    <location>
        <begin position="795"/>
        <end position="829"/>
    </location>
</feature>
<dbReference type="InterPro" id="IPR036390">
    <property type="entry name" value="WH_DNA-bd_sf"/>
</dbReference>
<dbReference type="HOGENOM" id="CLU_005100_0_0_1"/>
<feature type="compositionally biased region" description="Basic and acidic residues" evidence="3">
    <location>
        <begin position="195"/>
        <end position="209"/>
    </location>
</feature>
<dbReference type="GO" id="GO:0005829">
    <property type="term" value="C:cytosol"/>
    <property type="evidence" value="ECO:0007669"/>
    <property type="project" value="TreeGrafter"/>
</dbReference>
<feature type="region of interest" description="Disordered" evidence="3">
    <location>
        <begin position="952"/>
        <end position="993"/>
    </location>
</feature>
<dbReference type="SUPFAM" id="SSF46785">
    <property type="entry name" value="Winged helix' DNA-binding domain"/>
    <property type="match status" value="1"/>
</dbReference>
<dbReference type="PANTHER" id="PTHR22792:SF132">
    <property type="entry name" value="LA-RELATED PROTEIN 1"/>
    <property type="match status" value="1"/>
</dbReference>
<dbReference type="GO" id="GO:0010494">
    <property type="term" value="C:cytoplasmic stress granule"/>
    <property type="evidence" value="ECO:0007669"/>
    <property type="project" value="TreeGrafter"/>
</dbReference>
<gene>
    <name evidence="5" type="ORF">A1O3_09861</name>
</gene>
<dbReference type="EMBL" id="AMGY01000010">
    <property type="protein sequence ID" value="EXJ77633.1"/>
    <property type="molecule type" value="Genomic_DNA"/>
</dbReference>
<feature type="compositionally biased region" description="Basic and acidic residues" evidence="3">
    <location>
        <begin position="294"/>
        <end position="316"/>
    </location>
</feature>
<evidence type="ECO:0000313" key="5">
    <source>
        <dbReference type="EMBL" id="EXJ77633.1"/>
    </source>
</evidence>
<organism evidence="5 6">
    <name type="scientific">Capronia epimyces CBS 606.96</name>
    <dbReference type="NCBI Taxonomy" id="1182542"/>
    <lineage>
        <taxon>Eukaryota</taxon>
        <taxon>Fungi</taxon>
        <taxon>Dikarya</taxon>
        <taxon>Ascomycota</taxon>
        <taxon>Pezizomycotina</taxon>
        <taxon>Eurotiomycetes</taxon>
        <taxon>Chaetothyriomycetidae</taxon>
        <taxon>Chaetothyriales</taxon>
        <taxon>Herpotrichiellaceae</taxon>
        <taxon>Capronia</taxon>
    </lineage>
</organism>
<protein>
    <recommendedName>
        <fullName evidence="4">HTH La-type RNA-binding domain-containing protein</fullName>
    </recommendedName>
</protein>
<dbReference type="GO" id="GO:0000339">
    <property type="term" value="F:RNA cap binding"/>
    <property type="evidence" value="ECO:0007669"/>
    <property type="project" value="InterPro"/>
</dbReference>
<accession>W9XBN0</accession>
<dbReference type="GeneID" id="19173943"/>
<feature type="compositionally biased region" description="Low complexity" evidence="3">
    <location>
        <begin position="50"/>
        <end position="64"/>
    </location>
</feature>
<dbReference type="eggNOG" id="KOG2590">
    <property type="taxonomic scope" value="Eukaryota"/>
</dbReference>
<dbReference type="InterPro" id="IPR036388">
    <property type="entry name" value="WH-like_DNA-bd_sf"/>
</dbReference>
<feature type="compositionally biased region" description="Polar residues" evidence="3">
    <location>
        <begin position="889"/>
        <end position="912"/>
    </location>
</feature>
<dbReference type="RefSeq" id="XP_007738143.1">
    <property type="nucleotide sequence ID" value="XM_007739953.1"/>
</dbReference>
<feature type="compositionally biased region" description="Basic and acidic residues" evidence="3">
    <location>
        <begin position="386"/>
        <end position="398"/>
    </location>
</feature>
<dbReference type="Proteomes" id="UP000019478">
    <property type="component" value="Unassembled WGS sequence"/>
</dbReference>
<dbReference type="GO" id="GO:0048255">
    <property type="term" value="P:mRNA stabilization"/>
    <property type="evidence" value="ECO:0007669"/>
    <property type="project" value="InterPro"/>
</dbReference>
<dbReference type="AlphaFoldDB" id="W9XBN0"/>
<dbReference type="CDD" id="cd07323">
    <property type="entry name" value="LAM"/>
    <property type="match status" value="1"/>
</dbReference>
<dbReference type="PANTHER" id="PTHR22792">
    <property type="entry name" value="LUPUS LA PROTEIN-RELATED"/>
    <property type="match status" value="1"/>
</dbReference>
<sequence>MSTTSGAGVAAPVFSYAQAAKGLTPSTSAQQTPRNESPAASDKGGKDQSVTESSSSTSAIKSTTLRTESDDQPSLNSSGPKPSTPEVTEKENIPPTQQSLATSHDDKSSIAQTNSATLNPGEDSQRDEARPSLQNGRSHSEQSLESSSRDKGAQSTVDKKSKDVDDDWENVSVPSMSAEKPLKAAPPPVVNIWQQRKEAQEAKLRELTEQQRAAVPAIPQIPKSTGGSEDSNRKSIGKDTNSGDKEGKSFDTTRVNNRKDAPSGRFSRLEKADAGIPSPVGDAQSWPTPEITTVEERRKSSVHEKVEKPDAKEQPQKSHGKQWVPMRFVPTAKFETQLPPSAARRGGRGGARGRDNNGRGGHTGSPGEKPDLPGSMGPPPLPRPSGEQDRGRRSEGARGARGASVPTNGTRPASRDESTPSFRKPSVPASRDPAGADIPGNAATSIPPNGEDQVPRTDESSRSSSRHTGRAGGQIVNGEGHLPSEQVSGGWGHSSEPSVRHSLNFDRFKGPGASAPRGNGDFARDRGAGRGRDWSRDKPDSAREKVESWRDREHSGDHSNRRDARPDRGRGGFRGRGTHSYSPAFGSSHAYTSPLPQNGFEPAKSNSHGESRARQASQPYQPSQQAGSASGNPRSQSIPVGMMFPGYYNPAQGVAQGLPPLQTDMQVYGYPSPVQMQPGIMSAMAYNDPLNSYALLSMVMTQVEYYFSIDNLCKDLFLRKNMDGQGYVPLSVIANFKRIKTLTEDNMTIDTLRYVCQQVKSVEFLPGTDGNDRLRRRDNWRDFVLPVEERFESARNDGPLAVPEQYAQQPPPEQGAPFDPSFGFGQVRSPPLNVAPVNNTFHTGSPVSFVPGAAVDGHVSGGPFVPAFEGVPNEEKHNPSAPAYPHELNVTSPSNPALASFTPLTNGHNRQGSRADIEDDLFPDEHIPNINIRMQPRFFAGQEMTASFTHIAEAPPHDSPGGPKEDANGLIEPEQSRLPGLRGGAGSPQQLAQSTSLSFGFPNATTTGDGNSIIYFAKDGQETQLPPPLLGQYDQTYQSLHDVAFQQRQLGVEGALEPLYSFWSDFLMDKFNVGMYQEFKSTAVNDVQQGNGGGMAHLVRFYGKLLGGPVPVSERLASDMVALLREDKSKDRAIFHALRTAWRNGATNLKTIKRLRDVLTAEEKADLDKSG</sequence>
<feature type="domain" description="HTH La-type RNA-binding" evidence="4">
    <location>
        <begin position="689"/>
        <end position="789"/>
    </location>
</feature>
<dbReference type="Pfam" id="PF05383">
    <property type="entry name" value="La"/>
    <property type="match status" value="1"/>
</dbReference>
<evidence type="ECO:0000256" key="2">
    <source>
        <dbReference type="PROSITE-ProRule" id="PRU00332"/>
    </source>
</evidence>
<feature type="compositionally biased region" description="Basic and acidic residues" evidence="3">
    <location>
        <begin position="522"/>
        <end position="570"/>
    </location>
</feature>
<feature type="compositionally biased region" description="Basic and acidic residues" evidence="3">
    <location>
        <begin position="230"/>
        <end position="273"/>
    </location>
</feature>
<evidence type="ECO:0000256" key="3">
    <source>
        <dbReference type="SAM" id="MobiDB-lite"/>
    </source>
</evidence>
<feature type="compositionally biased region" description="Polar residues" evidence="3">
    <location>
        <begin position="109"/>
        <end position="118"/>
    </location>
</feature>
<dbReference type="InterPro" id="IPR006630">
    <property type="entry name" value="La_HTH"/>
</dbReference>
<dbReference type="InterPro" id="IPR006607">
    <property type="entry name" value="DM15"/>
</dbReference>
<dbReference type="InterPro" id="IPR045180">
    <property type="entry name" value="La_dom_prot"/>
</dbReference>
<feature type="compositionally biased region" description="Polar residues" evidence="3">
    <location>
        <begin position="24"/>
        <end position="35"/>
    </location>
</feature>
<dbReference type="GO" id="GO:0045727">
    <property type="term" value="P:positive regulation of translation"/>
    <property type="evidence" value="ECO:0007669"/>
    <property type="project" value="TreeGrafter"/>
</dbReference>
<evidence type="ECO:0000259" key="4">
    <source>
        <dbReference type="PROSITE" id="PS50961"/>
    </source>
</evidence>
<dbReference type="STRING" id="1182542.W9XBN0"/>
<feature type="compositionally biased region" description="Basic and acidic residues" evidence="3">
    <location>
        <begin position="138"/>
        <end position="163"/>
    </location>
</feature>
<feature type="compositionally biased region" description="Low complexity" evidence="3">
    <location>
        <begin position="614"/>
        <end position="631"/>
    </location>
</feature>
<dbReference type="Gene3D" id="1.10.10.10">
    <property type="entry name" value="Winged helix-like DNA-binding domain superfamily/Winged helix DNA-binding domain"/>
    <property type="match status" value="1"/>
</dbReference>
<dbReference type="Pfam" id="PF21071">
    <property type="entry name" value="LARP1_HEAT"/>
    <property type="match status" value="1"/>
</dbReference>
<evidence type="ECO:0000313" key="6">
    <source>
        <dbReference type="Proteomes" id="UP000019478"/>
    </source>
</evidence>
<evidence type="ECO:0000256" key="1">
    <source>
        <dbReference type="ARBA" id="ARBA00022884"/>
    </source>
</evidence>